<evidence type="ECO:0000313" key="2">
    <source>
        <dbReference type="Proteomes" id="UP001317259"/>
    </source>
</evidence>
<sequence length="99" mass="9835">MTVTVGAGDADPVEPGVALGLALALGLVLGDGAVLGDGVTEGVAVGAAEGVVLAVGDAVPEGAAEDGSVDTRSFYHRTTSLYEAFAQVESNMRIPFTFP</sequence>
<accession>A0ABT0G9L9</accession>
<dbReference type="RefSeq" id="WP_242373749.1">
    <property type="nucleotide sequence ID" value="NZ_JAKRKC020000003.1"/>
</dbReference>
<protein>
    <submittedName>
        <fullName evidence="1">Uncharacterized protein</fullName>
    </submittedName>
</protein>
<organism evidence="1 2">
    <name type="scientific">Actinomadura luzonensis</name>
    <dbReference type="NCBI Taxonomy" id="2805427"/>
    <lineage>
        <taxon>Bacteria</taxon>
        <taxon>Bacillati</taxon>
        <taxon>Actinomycetota</taxon>
        <taxon>Actinomycetes</taxon>
        <taxon>Streptosporangiales</taxon>
        <taxon>Thermomonosporaceae</taxon>
        <taxon>Actinomadura</taxon>
    </lineage>
</organism>
<comment type="caution">
    <text evidence="1">The sequence shown here is derived from an EMBL/GenBank/DDBJ whole genome shotgun (WGS) entry which is preliminary data.</text>
</comment>
<dbReference type="EMBL" id="JAKRKC020000003">
    <property type="protein sequence ID" value="MCK2221300.1"/>
    <property type="molecule type" value="Genomic_DNA"/>
</dbReference>
<name>A0ABT0G9L9_9ACTN</name>
<dbReference type="Proteomes" id="UP001317259">
    <property type="component" value="Unassembled WGS sequence"/>
</dbReference>
<reference evidence="1 2" key="1">
    <citation type="submission" date="2022-04" db="EMBL/GenBank/DDBJ databases">
        <title>Genome draft of Actinomadura sp. ATCC 31491.</title>
        <authorList>
            <person name="Shi X."/>
            <person name="Du Y."/>
        </authorList>
    </citation>
    <scope>NUCLEOTIDE SEQUENCE [LARGE SCALE GENOMIC DNA]</scope>
    <source>
        <strain evidence="1 2">ATCC 31491</strain>
    </source>
</reference>
<proteinExistence type="predicted"/>
<evidence type="ECO:0000313" key="1">
    <source>
        <dbReference type="EMBL" id="MCK2221300.1"/>
    </source>
</evidence>
<keyword evidence="2" id="KW-1185">Reference proteome</keyword>
<gene>
    <name evidence="1" type="ORF">MF672_046980</name>
</gene>